<dbReference type="InterPro" id="IPR027417">
    <property type="entry name" value="P-loop_NTPase"/>
</dbReference>
<dbReference type="SUPFAM" id="SSF52540">
    <property type="entry name" value="P-loop containing nucleoside triphosphate hydrolases"/>
    <property type="match status" value="1"/>
</dbReference>
<dbReference type="Gene3D" id="3.40.50.300">
    <property type="entry name" value="P-loop containing nucleotide triphosphate hydrolases"/>
    <property type="match status" value="1"/>
</dbReference>
<sequence length="258" mass="30102">MTKNQHIALWTCPRTRSTLLALSFSQLEECIVYDEPLYAHYLLKNNVNHPNRELVIAKRETDYQKVLQKMTGDLPEGKTFSFQKQMAKHVLLDYDNNWLKSMTNLFLIRNPKEIISSYIKACQILSGEEIGMKALYDFFKKVEHITRSTPLVVDSTDLIKNPEGYLRLICDKLGVAFSKKMMTWNAGLETNKDSISPFPWLWTGDLPPTAWYTTIASSTGFMPYEEREVDLSYELMQIFEQCIPFYDKLYKYRTVIDS</sequence>
<accession>A0A975BJG2</accession>
<reference evidence="2" key="1">
    <citation type="journal article" date="2021" name="Microb. Physiol.">
        <title>Proteogenomic Insights into the Physiology of Marine, Sulfate-Reducing, Filamentous Desulfonema limicola and Desulfonema magnum.</title>
        <authorList>
            <person name="Schnaars V."/>
            <person name="Wohlbrand L."/>
            <person name="Scheve S."/>
            <person name="Hinrichs C."/>
            <person name="Reinhardt R."/>
            <person name="Rabus R."/>
        </authorList>
    </citation>
    <scope>NUCLEOTIDE SEQUENCE</scope>
    <source>
        <strain evidence="2">4be13</strain>
    </source>
</reference>
<dbReference type="RefSeq" id="WP_207681978.1">
    <property type="nucleotide sequence ID" value="NZ_CP061800.1"/>
</dbReference>
<dbReference type="InterPro" id="IPR050571">
    <property type="entry name" value="Class-IV_PLP-Dep_Aminotrnsfr"/>
</dbReference>
<name>A0A975BJG2_9BACT</name>
<protein>
    <submittedName>
        <fullName evidence="2">P-loop containing</fullName>
    </submittedName>
</protein>
<dbReference type="AlphaFoldDB" id="A0A975BJG2"/>
<organism evidence="2 3">
    <name type="scientific">Desulfonema magnum</name>
    <dbReference type="NCBI Taxonomy" id="45655"/>
    <lineage>
        <taxon>Bacteria</taxon>
        <taxon>Pseudomonadati</taxon>
        <taxon>Thermodesulfobacteriota</taxon>
        <taxon>Desulfobacteria</taxon>
        <taxon>Desulfobacterales</taxon>
        <taxon>Desulfococcaceae</taxon>
        <taxon>Desulfonema</taxon>
    </lineage>
</organism>
<evidence type="ECO:0000256" key="1">
    <source>
        <dbReference type="ARBA" id="ARBA00009320"/>
    </source>
</evidence>
<comment type="similarity">
    <text evidence="1">Belongs to the class-IV pyridoxal-phosphate-dependent aminotransferase family.</text>
</comment>
<dbReference type="EMBL" id="CP061800">
    <property type="protein sequence ID" value="QTA86274.1"/>
    <property type="molecule type" value="Genomic_DNA"/>
</dbReference>
<evidence type="ECO:0000313" key="3">
    <source>
        <dbReference type="Proteomes" id="UP000663722"/>
    </source>
</evidence>
<proteinExistence type="inferred from homology"/>
<dbReference type="KEGG" id="dmm:dnm_022950"/>
<dbReference type="PANTHER" id="PTHR42743">
    <property type="entry name" value="AMINO-ACID AMINOTRANSFERASE"/>
    <property type="match status" value="1"/>
</dbReference>
<dbReference type="GO" id="GO:0019752">
    <property type="term" value="P:carboxylic acid metabolic process"/>
    <property type="evidence" value="ECO:0007669"/>
    <property type="project" value="TreeGrafter"/>
</dbReference>
<dbReference type="Proteomes" id="UP000663722">
    <property type="component" value="Chromosome"/>
</dbReference>
<evidence type="ECO:0000313" key="2">
    <source>
        <dbReference type="EMBL" id="QTA86274.1"/>
    </source>
</evidence>
<keyword evidence="3" id="KW-1185">Reference proteome</keyword>
<gene>
    <name evidence="2" type="ORF">dnm_022950</name>
</gene>
<dbReference type="PANTHER" id="PTHR42743:SF11">
    <property type="entry name" value="AMINODEOXYCHORISMATE LYASE"/>
    <property type="match status" value="1"/>
</dbReference>
<dbReference type="Pfam" id="PF19798">
    <property type="entry name" value="Sulfotransfer_5"/>
    <property type="match status" value="1"/>
</dbReference>